<feature type="disulfide bond" evidence="18">
    <location>
        <begin position="1359"/>
        <end position="1402"/>
    </location>
</feature>
<gene>
    <name evidence="26" type="ORF">GSTENG00024706001</name>
</gene>
<dbReference type="InterPro" id="IPR000742">
    <property type="entry name" value="EGF"/>
</dbReference>
<keyword evidence="12" id="KW-0325">Glycoprotein</keyword>
<dbReference type="SUPFAM" id="SSF57535">
    <property type="entry name" value="Complement control module/SCR domain"/>
    <property type="match status" value="1"/>
</dbReference>
<sequence length="1441" mass="157418">AAETLVNMRKVTHQTISEELSKTVLLPCIFTLHPSSTTEVPRVKWTKVWGQRGSDGLQKEQSVLVARDNVVKVKKAFQGRVTLPGYSANRYNASLALSGLRSSDSGLYRCEIVVGINDEQDTVPLEVTGVIFHYRAPHDRYGLTFADAKRVCLENSAVMATPGQLQATFADGYDNCDAGWLSDQTVRYPIQSPRPGCYGDREDSPGVRNYGVRSPDELFDVYCFAKQFQGEVFHSAVPEKLSLATASTHCRSLGAQLATVGQLYLAWQAGLDQCDPGWLADGSVRYPINVPRKNCGGDEPGVRTVYNNPNRTGFPDTTALFDAYCFKAHPLVGVQATEAQALAQTGDNKVESVSSEYQHGSPFSWTGLVDLDTAGVRSLAGSDNSSEISEEHVVMHIKPGEDWDQNQNELETVKHNDKKKEEQPKDFPSPESDGGFAQEEEDQYSEASDTPTLSTTAPQSPHTQTSNSVLADIVESLMRPFRYWTGDEETQKEASHFGATAGEGQIEASTRSPTLSRASGNKGDTDNAIKEQTSHTLSFGPPVAGIQSPHEGLSEQEKEAIPPNPQASTVHKTAQSDTMMLLVASNPPPALNEFTATRSSERSSPSTNNVPNSQGSGEGPALPSAPTGHYQWAIKSVHGSKQSPPGPVAFVSKGPTWKPLEAKAAALEMITLPTSLQQNNPENYSGQGRDQDGEEANSPTATRPVSGEEGELEGSSEGEGFAVGFEHVGKERSNNVKVTPVTLVSQSQTEMVTLAEQTSLSQWQTLEQATTLLQSSKEEEPAEEARGEILYIHRPTHIFSSADLQRGEDVSSNSVFAPVVEKQSEGTVLKEVSDSTAEALMEVLTTSDMTTVEHLPTRDSQDVDPTMTASTTEESPGGAPTDEPSISISWVREDGEETSPTGLQQHLPPTPAATDDTPTTTRVVWASTLVPNSDPTPTEMESRSAVSESFVVGSQWTTFRGVSPKSEEHKSPATTDDKDQHNPFGILVPNWTFGLISSGMPRHDPCLSKLLQGSVSPSTASGGTISRSTYRKLEKNPCQTNPCLHGGSCLQEGDGYSCYCPQGFSGESCEIDMEDFSPPGTEDFSPDAVSTHQLIRALWRAAKSLGEFSIPTRGVAGGEAEKAGNGREHSSESRIQVCFRDIDDCHSNPCQNGGTCIDEINSFVCLCLPSYGGATCEKVGEFSIPTRGVAGGEAEKAGNGREHSSESRIQVCFRAAVANRCVSNTHPDTEGCDHTWRKFHGHCYRYFSRRHTWEDAEKDCREHNGHLASIHSPAEQNFVRGLSHDNTWIGLNDRTVEDDFQWTDKMDLQYENWRENQPDNFFAGGEDCVVMIAHENGKWNDVPCNYNLPYVCKKGTVLCGAPPPVDNAFLIGRKRSHYDIHSVVRYQCIEGFLQRHVPTAKCRANGKWDRPKIICIKCEFLSESPNFQFRLGHLHICMFYF</sequence>
<evidence type="ECO:0000256" key="17">
    <source>
        <dbReference type="PROSITE-ProRule" id="PRU00076"/>
    </source>
</evidence>
<feature type="region of interest" description="Disordered" evidence="20">
    <location>
        <begin position="671"/>
        <end position="719"/>
    </location>
</feature>
<dbReference type="GO" id="GO:0007155">
    <property type="term" value="P:cell adhesion"/>
    <property type="evidence" value="ECO:0007669"/>
    <property type="project" value="UniProtKB-KW"/>
</dbReference>
<feature type="region of interest" description="Disordered" evidence="20">
    <location>
        <begin position="857"/>
        <end position="918"/>
    </location>
</feature>
<dbReference type="OrthoDB" id="5860362at2759"/>
<keyword evidence="9" id="KW-0130">Cell adhesion</keyword>
<proteinExistence type="predicted"/>
<feature type="domain" description="Sushi" evidence="24">
    <location>
        <begin position="1357"/>
        <end position="1417"/>
    </location>
</feature>
<dbReference type="Gene3D" id="2.10.70.10">
    <property type="entry name" value="Complement Module, domain 1"/>
    <property type="match status" value="1"/>
</dbReference>
<accession>Q4S3C4</accession>
<dbReference type="GO" id="GO:0030246">
    <property type="term" value="F:carbohydrate binding"/>
    <property type="evidence" value="ECO:0007669"/>
    <property type="project" value="UniProtKB-KW"/>
</dbReference>
<keyword evidence="2" id="KW-0964">Secreted</keyword>
<keyword evidence="11 17" id="KW-1015">Disulfide bond</keyword>
<dbReference type="FunFam" id="2.10.70.10:FF:000003">
    <property type="entry name" value="Versican core protein"/>
    <property type="match status" value="1"/>
</dbReference>
<dbReference type="KEGG" id="tng:GSTEN00024706G001"/>
<dbReference type="InterPro" id="IPR016187">
    <property type="entry name" value="CTDL_fold"/>
</dbReference>
<evidence type="ECO:0000256" key="20">
    <source>
        <dbReference type="SAM" id="MobiDB-lite"/>
    </source>
</evidence>
<dbReference type="SMART" id="SM00181">
    <property type="entry name" value="EGF"/>
    <property type="match status" value="2"/>
</dbReference>
<dbReference type="InterPro" id="IPR013106">
    <property type="entry name" value="Ig_V-set"/>
</dbReference>
<dbReference type="PRINTS" id="PR01265">
    <property type="entry name" value="LINKMODULE"/>
</dbReference>
<dbReference type="Pfam" id="PF00008">
    <property type="entry name" value="EGF"/>
    <property type="match status" value="2"/>
</dbReference>
<evidence type="ECO:0000256" key="18">
    <source>
        <dbReference type="PROSITE-ProRule" id="PRU00302"/>
    </source>
</evidence>
<dbReference type="PROSITE" id="PS01241">
    <property type="entry name" value="LINK_1"/>
    <property type="match status" value="1"/>
</dbReference>
<feature type="domain" description="Link" evidence="25">
    <location>
        <begin position="130"/>
        <end position="225"/>
    </location>
</feature>
<feature type="domain" description="EGF-like" evidence="21">
    <location>
        <begin position="1034"/>
        <end position="1070"/>
    </location>
</feature>
<dbReference type="CDD" id="cd03517">
    <property type="entry name" value="Link_domain_CSPGs_modules_1_3"/>
    <property type="match status" value="1"/>
</dbReference>
<feature type="compositionally biased region" description="Polar residues" evidence="20">
    <location>
        <begin position="594"/>
        <end position="615"/>
    </location>
</feature>
<feature type="disulfide bond" evidence="19">
    <location>
        <begin position="274"/>
        <end position="295"/>
    </location>
</feature>
<dbReference type="GO" id="GO:0072534">
    <property type="term" value="C:perineuronal net"/>
    <property type="evidence" value="ECO:0007669"/>
    <property type="project" value="TreeGrafter"/>
</dbReference>
<feature type="disulfide bond" evidence="17">
    <location>
        <begin position="1167"/>
        <end position="1176"/>
    </location>
</feature>
<feature type="compositionally biased region" description="Polar residues" evidence="20">
    <location>
        <begin position="672"/>
        <end position="688"/>
    </location>
</feature>
<evidence type="ECO:0000256" key="2">
    <source>
        <dbReference type="ARBA" id="ARBA00022525"/>
    </source>
</evidence>
<name>Q4S3C4_TETNG</name>
<dbReference type="GO" id="GO:0010001">
    <property type="term" value="P:glial cell differentiation"/>
    <property type="evidence" value="ECO:0007669"/>
    <property type="project" value="TreeGrafter"/>
</dbReference>
<dbReference type="SMART" id="SM00445">
    <property type="entry name" value="LINK"/>
    <property type="match status" value="2"/>
</dbReference>
<reference evidence="26" key="1">
    <citation type="journal article" date="2004" name="Nature">
        <title>Genome duplication in the teleost fish Tetraodon nigroviridis reveals the early vertebrate proto-karyotype.</title>
        <authorList>
            <person name="Jaillon O."/>
            <person name="Aury J.-M."/>
            <person name="Brunet F."/>
            <person name="Petit J.-L."/>
            <person name="Stange-Thomann N."/>
            <person name="Mauceli E."/>
            <person name="Bouneau L."/>
            <person name="Fischer C."/>
            <person name="Ozouf-Costaz C."/>
            <person name="Bernot A."/>
            <person name="Nicaud S."/>
            <person name="Jaffe D."/>
            <person name="Fisher S."/>
            <person name="Lutfalla G."/>
            <person name="Dossat C."/>
            <person name="Segurens B."/>
            <person name="Dasilva C."/>
            <person name="Salanoubat M."/>
            <person name="Levy M."/>
            <person name="Boudet N."/>
            <person name="Castellano S."/>
            <person name="Anthouard V."/>
            <person name="Jubin C."/>
            <person name="Castelli V."/>
            <person name="Katinka M."/>
            <person name="Vacherie B."/>
            <person name="Biemont C."/>
            <person name="Skalli Z."/>
            <person name="Cattolico L."/>
            <person name="Poulain J."/>
            <person name="De Berardinis V."/>
            <person name="Cruaud C."/>
            <person name="Duprat S."/>
            <person name="Brottier P."/>
            <person name="Coutanceau J.-P."/>
            <person name="Gouzy J."/>
            <person name="Parra G."/>
            <person name="Lardier G."/>
            <person name="Chapple C."/>
            <person name="McKernan K.J."/>
            <person name="McEwan P."/>
            <person name="Bosak S."/>
            <person name="Kellis M."/>
            <person name="Volff J.-N."/>
            <person name="Guigo R."/>
            <person name="Zody M.C."/>
            <person name="Mesirov J."/>
            <person name="Lindblad-Toh K."/>
            <person name="Birren B."/>
            <person name="Nusbaum C."/>
            <person name="Kahn D."/>
            <person name="Robinson-Rechavi M."/>
            <person name="Laudet V."/>
            <person name="Schachter V."/>
            <person name="Quetier F."/>
            <person name="Saurin W."/>
            <person name="Scarpelli C."/>
            <person name="Wincker P."/>
            <person name="Lander E.S."/>
            <person name="Weissenbach J."/>
            <person name="Roest Crollius H."/>
        </authorList>
    </citation>
    <scope>NUCLEOTIDE SEQUENCE [LARGE SCALE GENOMIC DNA]</scope>
</reference>
<dbReference type="FunFam" id="3.10.100.10:FF:000003">
    <property type="entry name" value="Versican core protein"/>
    <property type="match status" value="1"/>
</dbReference>
<evidence type="ECO:0000256" key="3">
    <source>
        <dbReference type="ARBA" id="ARBA00022536"/>
    </source>
</evidence>
<evidence type="ECO:0000256" key="1">
    <source>
        <dbReference type="ARBA" id="ARBA00004613"/>
    </source>
</evidence>
<dbReference type="Gene3D" id="3.10.100.10">
    <property type="entry name" value="Mannose-Binding Protein A, subunit A"/>
    <property type="match status" value="3"/>
</dbReference>
<feature type="region of interest" description="Disordered" evidence="20">
    <location>
        <begin position="414"/>
        <end position="467"/>
    </location>
</feature>
<dbReference type="GO" id="GO:0045202">
    <property type="term" value="C:synapse"/>
    <property type="evidence" value="ECO:0007669"/>
    <property type="project" value="TreeGrafter"/>
</dbReference>
<dbReference type="GO" id="GO:0005615">
    <property type="term" value="C:extracellular space"/>
    <property type="evidence" value="ECO:0007669"/>
    <property type="project" value="TreeGrafter"/>
</dbReference>
<evidence type="ECO:0000256" key="12">
    <source>
        <dbReference type="ARBA" id="ARBA00023180"/>
    </source>
</evidence>
<evidence type="ECO:0000256" key="14">
    <source>
        <dbReference type="ARBA" id="ARBA00059308"/>
    </source>
</evidence>
<dbReference type="SMART" id="SM00179">
    <property type="entry name" value="EGF_CA"/>
    <property type="match status" value="2"/>
</dbReference>
<dbReference type="FunFam" id="2.60.40.10:FF:000571">
    <property type="entry name" value="Neurocan core protein"/>
    <property type="match status" value="1"/>
</dbReference>
<evidence type="ECO:0000259" key="23">
    <source>
        <dbReference type="PROSITE" id="PS50835"/>
    </source>
</evidence>
<dbReference type="PANTHER" id="PTHR22804:SF24">
    <property type="entry name" value="NEUROCAN CORE PROTEIN"/>
    <property type="match status" value="1"/>
</dbReference>
<dbReference type="InterPro" id="IPR000152">
    <property type="entry name" value="EGF-type_Asp/Asn_hydroxyl_site"/>
</dbReference>
<reference evidence="26" key="2">
    <citation type="submission" date="2004-02" db="EMBL/GenBank/DDBJ databases">
        <authorList>
            <consortium name="Genoscope"/>
            <consortium name="Whitehead Institute Centre for Genome Research"/>
        </authorList>
    </citation>
    <scope>NUCLEOTIDE SEQUENCE</scope>
</reference>
<feature type="region of interest" description="Disordered" evidence="20">
    <location>
        <begin position="489"/>
        <end position="654"/>
    </location>
</feature>
<dbReference type="InterPro" id="IPR000538">
    <property type="entry name" value="Link_dom"/>
</dbReference>
<dbReference type="FunFam" id="3.10.100.10:FF:000002">
    <property type="entry name" value="Hyaluronan proteoglycan link protein 1"/>
    <property type="match status" value="1"/>
</dbReference>
<feature type="compositionally biased region" description="Basic and acidic residues" evidence="20">
    <location>
        <begin position="523"/>
        <end position="533"/>
    </location>
</feature>
<dbReference type="PROSITE" id="PS01187">
    <property type="entry name" value="EGF_CA"/>
    <property type="match status" value="1"/>
</dbReference>
<comment type="subcellular location">
    <subcellularLocation>
        <location evidence="1">Secreted</location>
    </subcellularLocation>
</comment>
<evidence type="ECO:0000259" key="25">
    <source>
        <dbReference type="PROSITE" id="PS50963"/>
    </source>
</evidence>
<dbReference type="PROSITE" id="PS50835">
    <property type="entry name" value="IG_LIKE"/>
    <property type="match status" value="1"/>
</dbReference>
<dbReference type="Pfam" id="PF00193">
    <property type="entry name" value="Xlink"/>
    <property type="match status" value="2"/>
</dbReference>
<keyword evidence="6" id="KW-0430">Lectin</keyword>
<evidence type="ECO:0000256" key="19">
    <source>
        <dbReference type="PROSITE-ProRule" id="PRU00323"/>
    </source>
</evidence>
<dbReference type="InterPro" id="IPR035976">
    <property type="entry name" value="Sushi/SCR/CCP_sf"/>
</dbReference>
<feature type="disulfide bond" evidence="17">
    <location>
        <begin position="1060"/>
        <end position="1069"/>
    </location>
</feature>
<evidence type="ECO:0000259" key="22">
    <source>
        <dbReference type="PROSITE" id="PS50041"/>
    </source>
</evidence>
<feature type="disulfide bond" evidence="18">
    <location>
        <begin position="1388"/>
        <end position="1415"/>
    </location>
</feature>
<feature type="domain" description="Ig-like" evidence="23">
    <location>
        <begin position="21"/>
        <end position="128"/>
    </location>
</feature>
<dbReference type="InterPro" id="IPR001881">
    <property type="entry name" value="EGF-like_Ca-bd_dom"/>
</dbReference>
<feature type="compositionally biased region" description="Polar residues" evidence="20">
    <location>
        <begin position="445"/>
        <end position="467"/>
    </location>
</feature>
<keyword evidence="8" id="KW-0106">Calcium</keyword>
<dbReference type="InterPro" id="IPR018097">
    <property type="entry name" value="EGF_Ca-bd_CS"/>
</dbReference>
<dbReference type="GO" id="GO:0007417">
    <property type="term" value="P:central nervous system development"/>
    <property type="evidence" value="ECO:0007669"/>
    <property type="project" value="TreeGrafter"/>
</dbReference>
<keyword evidence="13" id="KW-0393">Immunoglobulin domain</keyword>
<dbReference type="Gene3D" id="2.10.25.10">
    <property type="entry name" value="Laminin"/>
    <property type="match status" value="2"/>
</dbReference>
<dbReference type="InterPro" id="IPR000436">
    <property type="entry name" value="Sushi_SCR_CCP_dom"/>
</dbReference>
<evidence type="ECO:0000256" key="13">
    <source>
        <dbReference type="ARBA" id="ARBA00023319"/>
    </source>
</evidence>
<evidence type="ECO:0000256" key="5">
    <source>
        <dbReference type="ARBA" id="ARBA00022729"/>
    </source>
</evidence>
<feature type="domain" description="C-type lectin" evidence="22">
    <location>
        <begin position="1239"/>
        <end position="1353"/>
    </location>
</feature>
<dbReference type="Pfam" id="PF07686">
    <property type="entry name" value="V-set"/>
    <property type="match status" value="1"/>
</dbReference>
<dbReference type="InterPro" id="IPR016186">
    <property type="entry name" value="C-type_lectin-like/link_sf"/>
</dbReference>
<dbReference type="Pfam" id="PF00059">
    <property type="entry name" value="Lectin_C"/>
    <property type="match status" value="1"/>
</dbReference>
<dbReference type="PROSITE" id="PS00615">
    <property type="entry name" value="C_TYPE_LECTIN_1"/>
    <property type="match status" value="1"/>
</dbReference>
<dbReference type="SUPFAM" id="SSF48726">
    <property type="entry name" value="Immunoglobulin"/>
    <property type="match status" value="1"/>
</dbReference>
<feature type="disulfide bond" evidence="19">
    <location>
        <begin position="176"/>
        <end position="197"/>
    </location>
</feature>
<dbReference type="GO" id="GO:0005509">
    <property type="term" value="F:calcium ion binding"/>
    <property type="evidence" value="ECO:0007669"/>
    <property type="project" value="InterPro"/>
</dbReference>
<keyword evidence="3 17" id="KW-0245">EGF-like domain</keyword>
<dbReference type="InterPro" id="IPR003599">
    <property type="entry name" value="Ig_sub"/>
</dbReference>
<dbReference type="FunFam" id="3.10.100.10:FF:000011">
    <property type="entry name" value="Aggrecan core protein"/>
    <property type="match status" value="1"/>
</dbReference>
<feature type="domain" description="EGF-like" evidence="21">
    <location>
        <begin position="1141"/>
        <end position="1177"/>
    </location>
</feature>
<keyword evidence="5" id="KW-0732">Signal</keyword>
<comment type="caution">
    <text evidence="26">The sequence shown here is derived from an EMBL/GenBank/DDBJ whole genome shotgun (WGS) entry which is preliminary data.</text>
</comment>
<feature type="compositionally biased region" description="Polar residues" evidence="20">
    <location>
        <begin position="507"/>
        <end position="519"/>
    </location>
</feature>
<dbReference type="CDD" id="cd00054">
    <property type="entry name" value="EGF_CA"/>
    <property type="match status" value="2"/>
</dbReference>
<dbReference type="PROSITE" id="PS00022">
    <property type="entry name" value="EGF_1"/>
    <property type="match status" value="2"/>
</dbReference>
<feature type="compositionally biased region" description="Polar residues" evidence="20">
    <location>
        <begin position="566"/>
        <end position="578"/>
    </location>
</feature>
<dbReference type="FunFam" id="2.10.25.10:FF:000006">
    <property type="entry name" value="Versican core protein-like isoform 1"/>
    <property type="match status" value="1"/>
</dbReference>
<feature type="region of interest" description="Disordered" evidence="20">
    <location>
        <begin position="960"/>
        <end position="982"/>
    </location>
</feature>
<dbReference type="SUPFAM" id="SSF57196">
    <property type="entry name" value="EGF/Laminin"/>
    <property type="match status" value="2"/>
</dbReference>
<evidence type="ECO:0000256" key="10">
    <source>
        <dbReference type="ARBA" id="ARBA00022974"/>
    </source>
</evidence>
<comment type="function">
    <text evidence="14">May modulate neuronal adhesion and neurite growth during development by binding to neural cell adhesion molecules (NG-CAM and N-CAM). Chondroitin sulfate proteoglycan; binds to hyaluronic acid.</text>
</comment>
<dbReference type="Gene3D" id="2.60.40.10">
    <property type="entry name" value="Immunoglobulins"/>
    <property type="match status" value="1"/>
</dbReference>
<dbReference type="GO" id="GO:0002052">
    <property type="term" value="P:positive regulation of neuroblast proliferation"/>
    <property type="evidence" value="ECO:0007669"/>
    <property type="project" value="TreeGrafter"/>
</dbReference>
<dbReference type="PANTHER" id="PTHR22804">
    <property type="entry name" value="AGGRECAN/VERSICAN PROTEOGLYCAN"/>
    <property type="match status" value="1"/>
</dbReference>
<feature type="non-terminal residue" evidence="26">
    <location>
        <position position="1441"/>
    </location>
</feature>
<dbReference type="CDD" id="cd03520">
    <property type="entry name" value="Link_domain_CSPGs_modules_2_4"/>
    <property type="match status" value="1"/>
</dbReference>
<evidence type="ECO:0000313" key="26">
    <source>
        <dbReference type="EMBL" id="CAG04858.1"/>
    </source>
</evidence>
<dbReference type="SMART" id="SM00409">
    <property type="entry name" value="IG"/>
    <property type="match status" value="1"/>
</dbReference>
<dbReference type="InterPro" id="IPR050691">
    <property type="entry name" value="Hyaluronan_bind_Proteoglycan"/>
</dbReference>
<dbReference type="SMART" id="SM00406">
    <property type="entry name" value="IGv"/>
    <property type="match status" value="1"/>
</dbReference>
<evidence type="ECO:0000256" key="15">
    <source>
        <dbReference type="ARBA" id="ARBA00073685"/>
    </source>
</evidence>
<dbReference type="PROSITE" id="PS01186">
    <property type="entry name" value="EGF_2"/>
    <property type="match status" value="1"/>
</dbReference>
<dbReference type="InterPro" id="IPR007110">
    <property type="entry name" value="Ig-like_dom"/>
</dbReference>
<evidence type="ECO:0000256" key="4">
    <source>
        <dbReference type="ARBA" id="ARBA00022659"/>
    </source>
</evidence>
<dbReference type="InterPro" id="IPR001304">
    <property type="entry name" value="C-type_lectin-like"/>
</dbReference>
<evidence type="ECO:0000256" key="8">
    <source>
        <dbReference type="ARBA" id="ARBA00022837"/>
    </source>
</evidence>
<dbReference type="FunFam" id="2.10.25.10:FF:000045">
    <property type="entry name" value="Slit guidance ligand 2"/>
    <property type="match status" value="1"/>
</dbReference>
<organism evidence="26">
    <name type="scientific">Tetraodon nigroviridis</name>
    <name type="common">Spotted green pufferfish</name>
    <name type="synonym">Chelonodon nigroviridis</name>
    <dbReference type="NCBI Taxonomy" id="99883"/>
    <lineage>
        <taxon>Eukaryota</taxon>
        <taxon>Metazoa</taxon>
        <taxon>Chordata</taxon>
        <taxon>Craniata</taxon>
        <taxon>Vertebrata</taxon>
        <taxon>Euteleostomi</taxon>
        <taxon>Actinopterygii</taxon>
        <taxon>Neopterygii</taxon>
        <taxon>Teleostei</taxon>
        <taxon>Neoteleostei</taxon>
        <taxon>Acanthomorphata</taxon>
        <taxon>Eupercaria</taxon>
        <taxon>Tetraodontiformes</taxon>
        <taxon>Tetradontoidea</taxon>
        <taxon>Tetraodontidae</taxon>
        <taxon>Tetraodon</taxon>
    </lineage>
</organism>
<evidence type="ECO:0000256" key="6">
    <source>
        <dbReference type="ARBA" id="ARBA00022734"/>
    </source>
</evidence>
<dbReference type="CDD" id="cd00033">
    <property type="entry name" value="CCP"/>
    <property type="match status" value="1"/>
</dbReference>
<evidence type="ECO:0000256" key="16">
    <source>
        <dbReference type="ARBA" id="ARBA00075743"/>
    </source>
</evidence>
<dbReference type="SUPFAM" id="SSF56436">
    <property type="entry name" value="C-type lectin-like"/>
    <property type="match status" value="3"/>
</dbReference>
<evidence type="ECO:0000256" key="11">
    <source>
        <dbReference type="ARBA" id="ARBA00023157"/>
    </source>
</evidence>
<dbReference type="Pfam" id="PF00084">
    <property type="entry name" value="Sushi"/>
    <property type="match status" value="1"/>
</dbReference>
<dbReference type="GO" id="GO:0001501">
    <property type="term" value="P:skeletal system development"/>
    <property type="evidence" value="ECO:0007669"/>
    <property type="project" value="TreeGrafter"/>
</dbReference>
<evidence type="ECO:0000259" key="21">
    <source>
        <dbReference type="PROSITE" id="PS50026"/>
    </source>
</evidence>
<dbReference type="InterPro" id="IPR018378">
    <property type="entry name" value="C-type_lectin_CS"/>
</dbReference>
<evidence type="ECO:0000259" key="24">
    <source>
        <dbReference type="PROSITE" id="PS50923"/>
    </source>
</evidence>
<dbReference type="PROSITE" id="PS50041">
    <property type="entry name" value="C_TYPE_LECTIN_2"/>
    <property type="match status" value="1"/>
</dbReference>
<feature type="compositionally biased region" description="Basic and acidic residues" evidence="20">
    <location>
        <begin position="965"/>
        <end position="981"/>
    </location>
</feature>
<feature type="domain" description="Link" evidence="25">
    <location>
        <begin position="231"/>
        <end position="327"/>
    </location>
</feature>
<dbReference type="PROSITE" id="PS50026">
    <property type="entry name" value="EGF_3"/>
    <property type="match status" value="2"/>
</dbReference>
<keyword evidence="10" id="KW-0654">Proteoglycan</keyword>
<dbReference type="InterPro" id="IPR013783">
    <property type="entry name" value="Ig-like_fold"/>
</dbReference>
<dbReference type="PROSITE" id="PS50963">
    <property type="entry name" value="LINK_2"/>
    <property type="match status" value="2"/>
</dbReference>
<dbReference type="EMBL" id="CAAE01014751">
    <property type="protein sequence ID" value="CAG04858.1"/>
    <property type="molecule type" value="Genomic_DNA"/>
</dbReference>
<dbReference type="PROSITE" id="PS50923">
    <property type="entry name" value="SUSHI"/>
    <property type="match status" value="1"/>
</dbReference>
<protein>
    <recommendedName>
        <fullName evidence="15">Neurocan core protein</fullName>
    </recommendedName>
    <alternativeName>
        <fullName evidence="16">Chondroitin sulfate proteoglycan 3</fullName>
    </alternativeName>
</protein>
<dbReference type="SMART" id="SM00032">
    <property type="entry name" value="CCP"/>
    <property type="match status" value="1"/>
</dbReference>
<dbReference type="PROSITE" id="PS00010">
    <property type="entry name" value="ASX_HYDROXYL"/>
    <property type="match status" value="1"/>
</dbReference>
<keyword evidence="7" id="KW-0677">Repeat</keyword>
<dbReference type="InterPro" id="IPR036179">
    <property type="entry name" value="Ig-like_dom_sf"/>
</dbReference>
<keyword evidence="4 18" id="KW-0768">Sushi</keyword>
<evidence type="ECO:0000256" key="9">
    <source>
        <dbReference type="ARBA" id="ARBA00022889"/>
    </source>
</evidence>
<dbReference type="SMART" id="SM00034">
    <property type="entry name" value="CLECT"/>
    <property type="match status" value="1"/>
</dbReference>
<dbReference type="GO" id="GO:0005540">
    <property type="term" value="F:hyaluronic acid binding"/>
    <property type="evidence" value="ECO:0007669"/>
    <property type="project" value="InterPro"/>
</dbReference>
<evidence type="ECO:0000256" key="7">
    <source>
        <dbReference type="ARBA" id="ARBA00022737"/>
    </source>
</evidence>
<comment type="caution">
    <text evidence="17">Lacks conserved residue(s) required for the propagation of feature annotation.</text>
</comment>
<feature type="compositionally biased region" description="Basic and acidic residues" evidence="20">
    <location>
        <begin position="414"/>
        <end position="425"/>
    </location>
</feature>